<name>A0A7W9FN92_9HYPH</name>
<accession>A0A7W9FN92</accession>
<proteinExistence type="inferred from homology"/>
<dbReference type="Pfam" id="PF13356">
    <property type="entry name" value="Arm-DNA-bind_3"/>
    <property type="match status" value="1"/>
</dbReference>
<dbReference type="InterPro" id="IPR013762">
    <property type="entry name" value="Integrase-like_cat_sf"/>
</dbReference>
<dbReference type="GeneID" id="95764057"/>
<dbReference type="InterPro" id="IPR010998">
    <property type="entry name" value="Integrase_recombinase_N"/>
</dbReference>
<evidence type="ECO:0000313" key="8">
    <source>
        <dbReference type="Proteomes" id="UP000523821"/>
    </source>
</evidence>
<dbReference type="RefSeq" id="WP_238123036.1">
    <property type="nucleotide sequence ID" value="NZ_JACHOO010000005.1"/>
</dbReference>
<comment type="caution">
    <text evidence="7">The sequence shown here is derived from an EMBL/GenBank/DDBJ whole genome shotgun (WGS) entry which is preliminary data.</text>
</comment>
<dbReference type="GO" id="GO:0003677">
    <property type="term" value="F:DNA binding"/>
    <property type="evidence" value="ECO:0007669"/>
    <property type="project" value="UniProtKB-KW"/>
</dbReference>
<evidence type="ECO:0000256" key="5">
    <source>
        <dbReference type="SAM" id="MobiDB-lite"/>
    </source>
</evidence>
<dbReference type="CDD" id="cd00796">
    <property type="entry name" value="INT_Rci_Hp1_C"/>
    <property type="match status" value="1"/>
</dbReference>
<dbReference type="InterPro" id="IPR002104">
    <property type="entry name" value="Integrase_catalytic"/>
</dbReference>
<dbReference type="AlphaFoldDB" id="A0A7W9FN92"/>
<dbReference type="InterPro" id="IPR025166">
    <property type="entry name" value="Integrase_DNA_bind_dom"/>
</dbReference>
<dbReference type="InterPro" id="IPR038488">
    <property type="entry name" value="Integrase_DNA-bd_sf"/>
</dbReference>
<evidence type="ECO:0000256" key="4">
    <source>
        <dbReference type="ARBA" id="ARBA00023172"/>
    </source>
</evidence>
<dbReference type="Proteomes" id="UP000523821">
    <property type="component" value="Unassembled WGS sequence"/>
</dbReference>
<feature type="domain" description="Tyr recombinase" evidence="6">
    <location>
        <begin position="248"/>
        <end position="425"/>
    </location>
</feature>
<dbReference type="InterPro" id="IPR050808">
    <property type="entry name" value="Phage_Integrase"/>
</dbReference>
<gene>
    <name evidence="7" type="ORF">GGQ63_002786</name>
</gene>
<evidence type="ECO:0000256" key="3">
    <source>
        <dbReference type="ARBA" id="ARBA00023125"/>
    </source>
</evidence>
<dbReference type="GO" id="GO:0006310">
    <property type="term" value="P:DNA recombination"/>
    <property type="evidence" value="ECO:0007669"/>
    <property type="project" value="UniProtKB-KW"/>
</dbReference>
<sequence>MVTNFDGVGRSKGTEMTKENAVRLTKKVVDGIVSNDERRFVWDSELSGFGVRADPSGSKTFIIRYRANGGGRNAPKRFQTVGRYGNLTVDEARKKAKILLGAAAKGEDPAGELQTKRREMLMAELVDLYDEEGCFVQRGIRQGEPMKPRTKAYTIARLRHHVVPLLGRKRVSEVGAGEIERFVRDVTNGKTAKDEKIGFRKRIIVRGGEGAARKVVKDLSAVFSFAVRRKIVSSNPCDIAAVKKTDNRRDRYLTLEEIGRLGRAFDALEQEGVNAKALNIARLWALTGCRRDEIAALRWNEVSFEHGLLVLDDSKTGKSIRPLGAAAIVLLRGMTRKPGSDFVFPAERGDGHFQGTKGVWTKVVAKAELPGVTPHTLRHTMGSTAVSYGEGLPLTGAILGHANARSTAIYAHVQHDPSRRAATRISGKIAEALAGKNETPAQSGQSGAYEHQTIESEVA</sequence>
<dbReference type="GO" id="GO:0015074">
    <property type="term" value="P:DNA integration"/>
    <property type="evidence" value="ECO:0007669"/>
    <property type="project" value="UniProtKB-KW"/>
</dbReference>
<dbReference type="Gene3D" id="1.10.443.10">
    <property type="entry name" value="Intergrase catalytic core"/>
    <property type="match status" value="1"/>
</dbReference>
<dbReference type="Pfam" id="PF00589">
    <property type="entry name" value="Phage_integrase"/>
    <property type="match status" value="1"/>
</dbReference>
<evidence type="ECO:0000256" key="2">
    <source>
        <dbReference type="ARBA" id="ARBA00022908"/>
    </source>
</evidence>
<reference evidence="7 8" key="1">
    <citation type="submission" date="2020-08" db="EMBL/GenBank/DDBJ databases">
        <title>Genomic Encyclopedia of Type Strains, Phase IV (KMG-IV): sequencing the most valuable type-strain genomes for metagenomic binning, comparative biology and taxonomic classification.</title>
        <authorList>
            <person name="Goeker M."/>
        </authorList>
    </citation>
    <scope>NUCLEOTIDE SEQUENCE [LARGE SCALE GENOMIC DNA]</scope>
    <source>
        <strain evidence="7 8">DSM 16268</strain>
    </source>
</reference>
<dbReference type="PANTHER" id="PTHR30629:SF2">
    <property type="entry name" value="PROPHAGE INTEGRASE INTS-RELATED"/>
    <property type="match status" value="1"/>
</dbReference>
<dbReference type="Gene3D" id="3.30.160.390">
    <property type="entry name" value="Integrase, DNA-binding domain"/>
    <property type="match status" value="1"/>
</dbReference>
<protein>
    <submittedName>
        <fullName evidence="7">Integrase</fullName>
    </submittedName>
</protein>
<organism evidence="7 8">
    <name type="scientific">Prosthecomicrobium pneumaticum</name>
    <dbReference type="NCBI Taxonomy" id="81895"/>
    <lineage>
        <taxon>Bacteria</taxon>
        <taxon>Pseudomonadati</taxon>
        <taxon>Pseudomonadota</taxon>
        <taxon>Alphaproteobacteria</taxon>
        <taxon>Hyphomicrobiales</taxon>
        <taxon>Kaistiaceae</taxon>
        <taxon>Prosthecomicrobium</taxon>
    </lineage>
</organism>
<keyword evidence="3" id="KW-0238">DNA-binding</keyword>
<dbReference type="SUPFAM" id="SSF56349">
    <property type="entry name" value="DNA breaking-rejoining enzymes"/>
    <property type="match status" value="1"/>
</dbReference>
<feature type="region of interest" description="Disordered" evidence="5">
    <location>
        <begin position="434"/>
        <end position="459"/>
    </location>
</feature>
<keyword evidence="2" id="KW-0229">DNA integration</keyword>
<dbReference type="EMBL" id="JACHOO010000005">
    <property type="protein sequence ID" value="MBB5753716.1"/>
    <property type="molecule type" value="Genomic_DNA"/>
</dbReference>
<dbReference type="PROSITE" id="PS51898">
    <property type="entry name" value="TYR_RECOMBINASE"/>
    <property type="match status" value="1"/>
</dbReference>
<keyword evidence="4" id="KW-0233">DNA recombination</keyword>
<keyword evidence="8" id="KW-1185">Reference proteome</keyword>
<dbReference type="PANTHER" id="PTHR30629">
    <property type="entry name" value="PROPHAGE INTEGRASE"/>
    <property type="match status" value="1"/>
</dbReference>
<evidence type="ECO:0000256" key="1">
    <source>
        <dbReference type="ARBA" id="ARBA00008857"/>
    </source>
</evidence>
<dbReference type="Gene3D" id="1.10.150.130">
    <property type="match status" value="1"/>
</dbReference>
<evidence type="ECO:0000259" key="6">
    <source>
        <dbReference type="PROSITE" id="PS51898"/>
    </source>
</evidence>
<dbReference type="InterPro" id="IPR011010">
    <property type="entry name" value="DNA_brk_join_enz"/>
</dbReference>
<evidence type="ECO:0000313" key="7">
    <source>
        <dbReference type="EMBL" id="MBB5753716.1"/>
    </source>
</evidence>
<comment type="similarity">
    <text evidence="1">Belongs to the 'phage' integrase family.</text>
</comment>